<evidence type="ECO:0000313" key="3">
    <source>
        <dbReference type="Proteomes" id="UP001500897"/>
    </source>
</evidence>
<comment type="caution">
    <text evidence="2">The sequence shown here is derived from an EMBL/GenBank/DDBJ whole genome shotgun (WGS) entry which is preliminary data.</text>
</comment>
<reference evidence="3" key="1">
    <citation type="journal article" date="2019" name="Int. J. Syst. Evol. Microbiol.">
        <title>The Global Catalogue of Microorganisms (GCM) 10K type strain sequencing project: providing services to taxonomists for standard genome sequencing and annotation.</title>
        <authorList>
            <consortium name="The Broad Institute Genomics Platform"/>
            <consortium name="The Broad Institute Genome Sequencing Center for Infectious Disease"/>
            <person name="Wu L."/>
            <person name="Ma J."/>
        </authorList>
    </citation>
    <scope>NUCLEOTIDE SEQUENCE [LARGE SCALE GENOMIC DNA]</scope>
    <source>
        <strain evidence="3">JCM 14559</strain>
    </source>
</reference>
<accession>A0ABP5HT39</accession>
<dbReference type="Proteomes" id="UP001500897">
    <property type="component" value="Unassembled WGS sequence"/>
</dbReference>
<keyword evidence="3" id="KW-1185">Reference proteome</keyword>
<feature type="region of interest" description="Disordered" evidence="1">
    <location>
        <begin position="325"/>
        <end position="346"/>
    </location>
</feature>
<sequence length="362" mass="40345">MPPKLKSRRPTGIVPWPFILAEGEEGAGKTYDAIEFSRSERIGQMYVMDLSEGSADEYAGIPGADFEVIEHDGSYASIAEQVEAVWWEAHRAATAGEKPVVLVIDSGSALWRMLSNWAYERARRGDRNRAKLAENPDANIDVGRHLWNDSVERWGRIIHMLQTMPGIAIMLCRGKEISATDGNGQPLVINRKAVKEWRVSAQKDTGFDSTVWIRVRRDRPAELIKARTLRFRVESGKPLPLPNFSYEKLIFDMLGCSNESQPRNMPELVGDRTGPWMKRIAEAADRDACVALWKELDRGPETGLSEPEWRTVRLAVQERVRELAAPPTTIDDEPGSDAARLRAAAEAEQAAADAEVLAETAA</sequence>
<dbReference type="Pfam" id="PF13479">
    <property type="entry name" value="AAA_24"/>
    <property type="match status" value="1"/>
</dbReference>
<protein>
    <recommendedName>
        <fullName evidence="4">AAA domain-containing protein</fullName>
    </recommendedName>
</protein>
<dbReference type="EMBL" id="BAAANS010000002">
    <property type="protein sequence ID" value="GAA2084386.1"/>
    <property type="molecule type" value="Genomic_DNA"/>
</dbReference>
<evidence type="ECO:0000313" key="2">
    <source>
        <dbReference type="EMBL" id="GAA2084386.1"/>
    </source>
</evidence>
<dbReference type="RefSeq" id="WP_344549851.1">
    <property type="nucleotide sequence ID" value="NZ_BAAANS010000002.1"/>
</dbReference>
<evidence type="ECO:0008006" key="4">
    <source>
        <dbReference type="Google" id="ProtNLM"/>
    </source>
</evidence>
<proteinExistence type="predicted"/>
<name>A0ABP5HT39_9ACTN</name>
<gene>
    <name evidence="2" type="ORF">GCM10009759_03370</name>
</gene>
<organism evidence="2 3">
    <name type="scientific">Kitasatospora saccharophila</name>
    <dbReference type="NCBI Taxonomy" id="407973"/>
    <lineage>
        <taxon>Bacteria</taxon>
        <taxon>Bacillati</taxon>
        <taxon>Actinomycetota</taxon>
        <taxon>Actinomycetes</taxon>
        <taxon>Kitasatosporales</taxon>
        <taxon>Streptomycetaceae</taxon>
        <taxon>Kitasatospora</taxon>
    </lineage>
</organism>
<evidence type="ECO:0000256" key="1">
    <source>
        <dbReference type="SAM" id="MobiDB-lite"/>
    </source>
</evidence>